<feature type="transmembrane region" description="Helical" evidence="1">
    <location>
        <begin position="162"/>
        <end position="179"/>
    </location>
</feature>
<evidence type="ECO:0000256" key="1">
    <source>
        <dbReference type="SAM" id="Phobius"/>
    </source>
</evidence>
<reference evidence="2 3" key="1">
    <citation type="journal article" date="2013" name="BMC Microbiol.">
        <title>Identification of the type II cytochrome c maturation pathway in anammox bacteria by comparative genomics.</title>
        <authorList>
            <person name="Ferousi C."/>
            <person name="Speth D.R."/>
            <person name="Reimann J."/>
            <person name="Op den Camp H.J."/>
            <person name="Allen J.W."/>
            <person name="Keltjens J.T."/>
            <person name="Jetten M.S."/>
        </authorList>
    </citation>
    <scope>NUCLEOTIDE SEQUENCE [LARGE SCALE GENOMIC DNA]</scope>
    <source>
        <strain evidence="2">RU1</strain>
    </source>
</reference>
<keyword evidence="3" id="KW-1185">Reference proteome</keyword>
<evidence type="ECO:0000313" key="2">
    <source>
        <dbReference type="EMBL" id="KKO19918.1"/>
    </source>
</evidence>
<feature type="transmembrane region" description="Helical" evidence="1">
    <location>
        <begin position="222"/>
        <end position="247"/>
    </location>
</feature>
<dbReference type="Proteomes" id="UP000034954">
    <property type="component" value="Unassembled WGS sequence"/>
</dbReference>
<dbReference type="EMBL" id="LAQJ01000141">
    <property type="protein sequence ID" value="KKO19918.1"/>
    <property type="molecule type" value="Genomic_DNA"/>
</dbReference>
<sequence length="261" mass="30109">MMWLRDDTMIYFSLAICLILMIFLSFAIYGLWVNYIHDKMIRGFLFPGTMVHELSHAFVCLITGTTITELNLFTTDSAGIKYDKPKIPVLFDFAIAAAPLFGCAYVIFFTSKMLGNPIHLDDTFPKEIHFTLKGFFDLFQHLLDTVWSTFNSFKKQLHLKDVRHILFLVTLIIFAISIAPHKQDIKYLVLGFTIISLILFFLDKAGISLLKYGWWKHFIRELWLLATIIIAVLTTLLSVTLTIMGFIKAYRLTFGQKSARK</sequence>
<accession>A0A0M2UV37</accession>
<organism evidence="2 3">
    <name type="scientific">Candidatus Brocadia fulgida</name>
    <dbReference type="NCBI Taxonomy" id="380242"/>
    <lineage>
        <taxon>Bacteria</taxon>
        <taxon>Pseudomonadati</taxon>
        <taxon>Planctomycetota</taxon>
        <taxon>Candidatus Brocadiia</taxon>
        <taxon>Candidatus Brocadiales</taxon>
        <taxon>Candidatus Brocadiaceae</taxon>
        <taxon>Candidatus Brocadia</taxon>
    </lineage>
</organism>
<protein>
    <submittedName>
        <fullName evidence="2">Uncharacterized protein</fullName>
    </submittedName>
</protein>
<feature type="transmembrane region" description="Helical" evidence="1">
    <location>
        <begin position="87"/>
        <end position="108"/>
    </location>
</feature>
<keyword evidence="1" id="KW-1133">Transmembrane helix</keyword>
<keyword evidence="1" id="KW-0472">Membrane</keyword>
<feature type="transmembrane region" description="Helical" evidence="1">
    <location>
        <begin position="12"/>
        <end position="32"/>
    </location>
</feature>
<gene>
    <name evidence="2" type="ORF">BROFUL_01368</name>
</gene>
<proteinExistence type="predicted"/>
<name>A0A0M2UV37_9BACT</name>
<comment type="caution">
    <text evidence="2">The sequence shown here is derived from an EMBL/GenBank/DDBJ whole genome shotgun (WGS) entry which is preliminary data.</text>
</comment>
<keyword evidence="1" id="KW-0812">Transmembrane</keyword>
<evidence type="ECO:0000313" key="3">
    <source>
        <dbReference type="Proteomes" id="UP000034954"/>
    </source>
</evidence>
<feature type="transmembrane region" description="Helical" evidence="1">
    <location>
        <begin position="185"/>
        <end position="202"/>
    </location>
</feature>
<dbReference type="AlphaFoldDB" id="A0A0M2UV37"/>